<evidence type="ECO:0000313" key="2">
    <source>
        <dbReference type="Proteomes" id="UP001430953"/>
    </source>
</evidence>
<name>A0AAW2GI83_9HYME</name>
<gene>
    <name evidence="1" type="ORF">PUN28_004920</name>
</gene>
<accession>A0AAW2GI83</accession>
<organism evidence="1 2">
    <name type="scientific">Cardiocondyla obscurior</name>
    <dbReference type="NCBI Taxonomy" id="286306"/>
    <lineage>
        <taxon>Eukaryota</taxon>
        <taxon>Metazoa</taxon>
        <taxon>Ecdysozoa</taxon>
        <taxon>Arthropoda</taxon>
        <taxon>Hexapoda</taxon>
        <taxon>Insecta</taxon>
        <taxon>Pterygota</taxon>
        <taxon>Neoptera</taxon>
        <taxon>Endopterygota</taxon>
        <taxon>Hymenoptera</taxon>
        <taxon>Apocrita</taxon>
        <taxon>Aculeata</taxon>
        <taxon>Formicoidea</taxon>
        <taxon>Formicidae</taxon>
        <taxon>Myrmicinae</taxon>
        <taxon>Cardiocondyla</taxon>
    </lineage>
</organism>
<dbReference type="Proteomes" id="UP001430953">
    <property type="component" value="Unassembled WGS sequence"/>
</dbReference>
<protein>
    <submittedName>
        <fullName evidence="1">Uncharacterized protein</fullName>
    </submittedName>
</protein>
<keyword evidence="2" id="KW-1185">Reference proteome</keyword>
<dbReference type="EMBL" id="JADYXP020000004">
    <property type="protein sequence ID" value="KAL0126127.1"/>
    <property type="molecule type" value="Genomic_DNA"/>
</dbReference>
<proteinExistence type="predicted"/>
<reference evidence="1 2" key="1">
    <citation type="submission" date="2023-03" db="EMBL/GenBank/DDBJ databases">
        <title>High recombination rates correlate with genetic variation in Cardiocondyla obscurior ants.</title>
        <authorList>
            <person name="Errbii M."/>
        </authorList>
    </citation>
    <scope>NUCLEOTIDE SEQUENCE [LARGE SCALE GENOMIC DNA]</scope>
    <source>
        <strain evidence="1">Alpha-2009</strain>
        <tissue evidence="1">Whole body</tissue>
    </source>
</reference>
<evidence type="ECO:0000313" key="1">
    <source>
        <dbReference type="EMBL" id="KAL0126127.1"/>
    </source>
</evidence>
<comment type="caution">
    <text evidence="1">The sequence shown here is derived from an EMBL/GenBank/DDBJ whole genome shotgun (WGS) entry which is preliminary data.</text>
</comment>
<sequence>MKKYLIYRITCELAHPTYTMFLSRGIVWSLLNIYPRLRGSFVRSKSSLDPIGVEQHVGRPAGRPSYLKIVYKLYDRFAFSQTINFCAGTINNFDKRTSFITQIQWWEYVPVTDFHLF</sequence>
<dbReference type="AlphaFoldDB" id="A0AAW2GI83"/>